<gene>
    <name evidence="3" type="ORF">DID88_005476</name>
</gene>
<keyword evidence="4" id="KW-1185">Reference proteome</keyword>
<evidence type="ECO:0000256" key="2">
    <source>
        <dbReference type="SAM" id="MobiDB-lite"/>
    </source>
</evidence>
<protein>
    <submittedName>
        <fullName evidence="3">Uncharacterized protein</fullName>
    </submittedName>
</protein>
<comment type="caution">
    <text evidence="3">The sequence shown here is derived from an EMBL/GenBank/DDBJ whole genome shotgun (WGS) entry which is preliminary data.</text>
</comment>
<feature type="coiled-coil region" evidence="1">
    <location>
        <begin position="28"/>
        <end position="76"/>
    </location>
</feature>
<sequence length="253" mass="29037">MSLEQGNALGNPASGSGNLTDQVLQSTLEKIQQDIKQQSLKLRRQDRQLEQQKKQLQQHEKQIQTLNKNTRRWQQEHRNQIQFRESYAQQFTMHIQSHELRIQQLFAMQTGGSEMHAYGPPPLPDMVQYRASPPRDMSQYSVAMSRRKRNRTRRVERDRSRSPDRSGRRYLYNRREDRSYAAGASGLDVVGVASREPGSVGGMGAVMDEGDRNSLSYIPIRLKDNPGLEEGGIQEFVKKELEVAEAEVKKKNG</sequence>
<feature type="compositionally biased region" description="Basic and acidic residues" evidence="2">
    <location>
        <begin position="153"/>
        <end position="173"/>
    </location>
</feature>
<evidence type="ECO:0000256" key="1">
    <source>
        <dbReference type="SAM" id="Coils"/>
    </source>
</evidence>
<evidence type="ECO:0000313" key="3">
    <source>
        <dbReference type="EMBL" id="RAL65812.1"/>
    </source>
</evidence>
<name>A0A395IZY8_9HELO</name>
<dbReference type="OrthoDB" id="3558768at2759"/>
<dbReference type="EMBL" id="QKRW01000009">
    <property type="protein sequence ID" value="RAL65812.1"/>
    <property type="molecule type" value="Genomic_DNA"/>
</dbReference>
<feature type="region of interest" description="Disordered" evidence="2">
    <location>
        <begin position="133"/>
        <end position="173"/>
    </location>
</feature>
<feature type="region of interest" description="Disordered" evidence="2">
    <location>
        <begin position="1"/>
        <end position="21"/>
    </location>
</feature>
<evidence type="ECO:0000313" key="4">
    <source>
        <dbReference type="Proteomes" id="UP000249056"/>
    </source>
</evidence>
<proteinExistence type="predicted"/>
<dbReference type="AlphaFoldDB" id="A0A395IZY8"/>
<organism evidence="3 4">
    <name type="scientific">Monilinia fructigena</name>
    <dbReference type="NCBI Taxonomy" id="38457"/>
    <lineage>
        <taxon>Eukaryota</taxon>
        <taxon>Fungi</taxon>
        <taxon>Dikarya</taxon>
        <taxon>Ascomycota</taxon>
        <taxon>Pezizomycotina</taxon>
        <taxon>Leotiomycetes</taxon>
        <taxon>Helotiales</taxon>
        <taxon>Sclerotiniaceae</taxon>
        <taxon>Monilinia</taxon>
    </lineage>
</organism>
<keyword evidence="1" id="KW-0175">Coiled coil</keyword>
<dbReference type="Proteomes" id="UP000249056">
    <property type="component" value="Unassembled WGS sequence"/>
</dbReference>
<reference evidence="3 4" key="1">
    <citation type="submission" date="2018-06" db="EMBL/GenBank/DDBJ databases">
        <title>Genome Sequence of the Brown Rot Fungal Pathogen Monilinia fructigena.</title>
        <authorList>
            <person name="Landi L."/>
            <person name="De Miccolis Angelini R.M."/>
            <person name="Pollastro S."/>
            <person name="Abate D."/>
            <person name="Faretra F."/>
            <person name="Romanazzi G."/>
        </authorList>
    </citation>
    <scope>NUCLEOTIDE SEQUENCE [LARGE SCALE GENOMIC DNA]</scope>
    <source>
        <strain evidence="3 4">Mfrg269</strain>
    </source>
</reference>
<accession>A0A395IZY8</accession>